<feature type="compositionally biased region" description="Basic and acidic residues" evidence="1">
    <location>
        <begin position="1075"/>
        <end position="1088"/>
    </location>
</feature>
<dbReference type="InterPro" id="IPR011009">
    <property type="entry name" value="Kinase-like_dom_sf"/>
</dbReference>
<evidence type="ECO:0000256" key="1">
    <source>
        <dbReference type="SAM" id="MobiDB-lite"/>
    </source>
</evidence>
<comment type="caution">
    <text evidence="3">The sequence shown here is derived from an EMBL/GenBank/DDBJ whole genome shotgun (WGS) entry which is preliminary data.</text>
</comment>
<sequence>MPLLSADNGDTSRSASRQRARTEVAEHRSMWDRLNFQKIGSWLKKDEHTPPPSPTKFAKQAAGANKENKEEKKEMKRPHSSGGLLGRRGSKKVIPGLPRPLTFKRMQSEKRDNLLEVPETEPRRAVSEDRKSSVPSKRNPSPPPMSMPSMSAPDVLSPNESNSEKEKESLREMDSLRGVKSFQVESLREADSLRAASLRAAESFADIKRGERTIGGGPDSNIPAGARQVDYGIEEPEDYMSAGEMSTVEGPPPVGRPPPPPLPPMEVADAFSEHGSHRSGSDIDDIQLQEELEAKWILNLSMHFRDMSDREKFFVTFAEQPNKWRRVTVSCDYRHLEPDSLESDLKTLHYQRDKSSRIYEAIRDSLASIQFYDTVTNLKLETTDGQLHVHVTEDINEIIPYPSTSAIEHLDCKRFRENAVTFDSHISGFVYKVSVNNRTYIKKEIPGPDAVEEFLYEINALISVQESKCVIRFEGVIVDEQNELIKGLLISYAEQGALVDMIYDFKPTGQLYWERRERWARQIIEGLSEIHEAGFVQGDFTLSNIVIDNDDNAKIIDINRRGCPVGWEPPELAKLIESGQRISIYIGVKSDLYQLGMVLWALAEQQDEPERQQKPLTRTLDRPNTDVPVYFRDIIRACLSDSPRARPSAANLLKRFPEDVLDRDFKPKAAIRNSASTHRSDKEYIDPRTAVDLEDISKHRRHSRQQSSFEEIHVPRTEYPASSGSYIIPNNGSDRGRSPGPLSIGNRTGRSEYSPYPAHRSVMSLDDSELENELASLPASRETRWEQIYIDGDTKLVQRGCADLDVHDFTTQEPKDIHLTGPPSEMENSFLGSRSAEDTPLRVSFVSGLQPTEPHSMESSLQESSDRGRDREIGNKTSFSSRVHELSQGPPDHTPSELDATPDYYEGRQFHIPDSAVLANLEYDVAMDSSASNTAPPSRVSTGFSVFDRPEASRRTGTGFSVAQGYRMPLHQDSGFGEPERRSFESERMRQSIESIKDLNFSSEDEARIDERLWDEKSGPVFGDGVRGAELEIKPEPIPIFTIPASPQKKEKQKEARTSMPPPPIPSVGPSNVLKVEDVQDKALEEKNSNTTIRPASSRTPVSSNTGPKPVDSMDVVSAEAKHISKKASKKTSTVGSSSKDKLPRKASQHDPFLDDYMSPAEESDGDEDDKHRASNDLSAYLSQSISF</sequence>
<evidence type="ECO:0000313" key="4">
    <source>
        <dbReference type="Proteomes" id="UP000292402"/>
    </source>
</evidence>
<organism evidence="3 4">
    <name type="scientific">Alternaria tenuissima</name>
    <dbReference type="NCBI Taxonomy" id="119927"/>
    <lineage>
        <taxon>Eukaryota</taxon>
        <taxon>Fungi</taxon>
        <taxon>Dikarya</taxon>
        <taxon>Ascomycota</taxon>
        <taxon>Pezizomycotina</taxon>
        <taxon>Dothideomycetes</taxon>
        <taxon>Pleosporomycetidae</taxon>
        <taxon>Pleosporales</taxon>
        <taxon>Pleosporineae</taxon>
        <taxon>Pleosporaceae</taxon>
        <taxon>Alternaria</taxon>
        <taxon>Alternaria sect. Alternaria</taxon>
        <taxon>Alternaria alternata complex</taxon>
    </lineage>
</organism>
<dbReference type="PANTHER" id="PTHR44329">
    <property type="entry name" value="SERINE/THREONINE-PROTEIN KINASE TNNI3K-RELATED"/>
    <property type="match status" value="1"/>
</dbReference>
<dbReference type="Gene3D" id="1.10.510.10">
    <property type="entry name" value="Transferase(Phosphotransferase) domain 1"/>
    <property type="match status" value="1"/>
</dbReference>
<feature type="region of interest" description="Disordered" evidence="1">
    <location>
        <begin position="813"/>
        <end position="902"/>
    </location>
</feature>
<feature type="compositionally biased region" description="Polar residues" evidence="1">
    <location>
        <begin position="1089"/>
        <end position="1107"/>
    </location>
</feature>
<feature type="compositionally biased region" description="Basic and acidic residues" evidence="1">
    <location>
        <begin position="864"/>
        <end position="874"/>
    </location>
</feature>
<dbReference type="Proteomes" id="UP000292402">
    <property type="component" value="Unassembled WGS sequence"/>
</dbReference>
<feature type="domain" description="Protein kinase" evidence="2">
    <location>
        <begin position="416"/>
        <end position="661"/>
    </location>
</feature>
<evidence type="ECO:0000313" key="3">
    <source>
        <dbReference type="EMBL" id="RYN34982.1"/>
    </source>
</evidence>
<protein>
    <recommendedName>
        <fullName evidence="2">Protein kinase domain-containing protein</fullName>
    </recommendedName>
</protein>
<dbReference type="EMBL" id="PDXA01000066">
    <property type="protein sequence ID" value="RYN34982.1"/>
    <property type="molecule type" value="Genomic_DNA"/>
</dbReference>
<feature type="compositionally biased region" description="Low complexity" evidence="1">
    <location>
        <begin position="147"/>
        <end position="161"/>
    </location>
</feature>
<reference evidence="4" key="1">
    <citation type="journal article" date="2019" name="bioRxiv">
        <title>Genomics, evolutionary history and diagnostics of the Alternaria alternata species group including apple and Asian pear pathotypes.</title>
        <authorList>
            <person name="Armitage A.D."/>
            <person name="Cockerton H.M."/>
            <person name="Sreenivasaprasad S."/>
            <person name="Woodhall J.W."/>
            <person name="Lane C.R."/>
            <person name="Harrison R.J."/>
            <person name="Clarkson J.P."/>
        </authorList>
    </citation>
    <scope>NUCLEOTIDE SEQUENCE [LARGE SCALE GENOMIC DNA]</scope>
    <source>
        <strain evidence="4">FERA 1082</strain>
    </source>
</reference>
<dbReference type="GO" id="GO:0005524">
    <property type="term" value="F:ATP binding"/>
    <property type="evidence" value="ECO:0007669"/>
    <property type="project" value="InterPro"/>
</dbReference>
<feature type="compositionally biased region" description="Basic and acidic residues" evidence="1">
    <location>
        <begin position="978"/>
        <end position="990"/>
    </location>
</feature>
<dbReference type="PROSITE" id="PS50011">
    <property type="entry name" value="PROTEIN_KINASE_DOM"/>
    <property type="match status" value="1"/>
</dbReference>
<feature type="compositionally biased region" description="Basic and acidic residues" evidence="1">
    <location>
        <begin position="1139"/>
        <end position="1153"/>
    </location>
</feature>
<dbReference type="Pfam" id="PF00069">
    <property type="entry name" value="Pkinase"/>
    <property type="match status" value="1"/>
</dbReference>
<dbReference type="SUPFAM" id="SSF56112">
    <property type="entry name" value="Protein kinase-like (PK-like)"/>
    <property type="match status" value="1"/>
</dbReference>
<feature type="compositionally biased region" description="Polar residues" evidence="1">
    <location>
        <begin position="1176"/>
        <end position="1188"/>
    </location>
</feature>
<feature type="compositionally biased region" description="Basic and acidic residues" evidence="1">
    <location>
        <begin position="1048"/>
        <end position="1057"/>
    </location>
</feature>
<dbReference type="AlphaFoldDB" id="A0A4Q4M0J6"/>
<dbReference type="GO" id="GO:0004674">
    <property type="term" value="F:protein serine/threonine kinase activity"/>
    <property type="evidence" value="ECO:0007669"/>
    <property type="project" value="TreeGrafter"/>
</dbReference>
<feature type="region of interest" description="Disordered" evidence="1">
    <location>
        <begin position="42"/>
        <end position="191"/>
    </location>
</feature>
<feature type="compositionally biased region" description="Basic and acidic residues" evidence="1">
    <location>
        <begin position="162"/>
        <end position="177"/>
    </location>
</feature>
<feature type="compositionally biased region" description="Basic and acidic residues" evidence="1">
    <location>
        <begin position="106"/>
        <end position="132"/>
    </location>
</feature>
<dbReference type="InterPro" id="IPR000719">
    <property type="entry name" value="Prot_kinase_dom"/>
</dbReference>
<feature type="region of interest" description="Disordered" evidence="1">
    <location>
        <begin position="1033"/>
        <end position="1188"/>
    </location>
</feature>
<feature type="region of interest" description="Disordered" evidence="1">
    <location>
        <begin position="1"/>
        <end position="30"/>
    </location>
</feature>
<accession>A0A4Q4M0J6</accession>
<name>A0A4Q4M0J6_9PLEO</name>
<gene>
    <name evidence="3" type="ORF">AA0114_g11782</name>
</gene>
<feature type="region of interest" description="Disordered" evidence="1">
    <location>
        <begin position="969"/>
        <end position="990"/>
    </location>
</feature>
<evidence type="ECO:0000259" key="2">
    <source>
        <dbReference type="PROSITE" id="PS50011"/>
    </source>
</evidence>
<dbReference type="CDD" id="cd00180">
    <property type="entry name" value="PKc"/>
    <property type="match status" value="1"/>
</dbReference>
<feature type="region of interest" description="Disordered" evidence="1">
    <location>
        <begin position="695"/>
        <end position="756"/>
    </location>
</feature>
<dbReference type="InterPro" id="IPR051681">
    <property type="entry name" value="Ser/Thr_Kinases-Pseudokinases"/>
</dbReference>
<proteinExistence type="predicted"/>
<feature type="compositionally biased region" description="Basic and acidic residues" evidence="1">
    <location>
        <begin position="20"/>
        <end position="30"/>
    </location>
</feature>
<feature type="compositionally biased region" description="Polar residues" evidence="1">
    <location>
        <begin position="720"/>
        <end position="733"/>
    </location>
</feature>